<protein>
    <submittedName>
        <fullName evidence="3">Acyltransferase 3</fullName>
    </submittedName>
</protein>
<feature type="transmembrane region" description="Helical" evidence="1">
    <location>
        <begin position="221"/>
        <end position="239"/>
    </location>
</feature>
<sequence length="384" mass="43413">MPSNTTSFQPHSGQPSKLFYIDNIKVLLTILVILHHTLVTYGAPGGWYYTQKATHIGALLPMTLFVSINQSFFMGSFFMLSAYFTPPSYDRKGAGKFIADRLIRLGIPLLFYSFIFSPLLSYMVYYFAQGRHITYFQYLGGYNNWIEFGVMWFVAALLVFTMIYVVTRRFIKTTFKSALPVPTAGVILLFAVLLGVISFLVRILFPVGWVLKPLGFQLGHFPQYIALFIVGLLAYRNQWFNTLSERTGKRLALSAWLCLLFFPVFFIIKLKLNMPIGWYSGGLHWQSLLYAVWEQWVGLSILTALLSTGKRYWNSSSPLLGKLARCSYGVYILHPLAIISLSLSVRTWSADPAIKLLLVAPLAVLSSFLIGALFVLIPGVKKII</sequence>
<dbReference type="Pfam" id="PF01757">
    <property type="entry name" value="Acyl_transf_3"/>
    <property type="match status" value="1"/>
</dbReference>
<keyword evidence="1" id="KW-0812">Transmembrane</keyword>
<feature type="transmembrane region" description="Helical" evidence="1">
    <location>
        <begin position="26"/>
        <end position="44"/>
    </location>
</feature>
<feature type="transmembrane region" description="Helical" evidence="1">
    <location>
        <begin position="288"/>
        <end position="307"/>
    </location>
</feature>
<feature type="transmembrane region" description="Helical" evidence="1">
    <location>
        <begin position="179"/>
        <end position="201"/>
    </location>
</feature>
<dbReference type="STRING" id="714943.Mucpa_3589"/>
<organism evidence="3 4">
    <name type="scientific">Mucilaginibacter paludis DSM 18603</name>
    <dbReference type="NCBI Taxonomy" id="714943"/>
    <lineage>
        <taxon>Bacteria</taxon>
        <taxon>Pseudomonadati</taxon>
        <taxon>Bacteroidota</taxon>
        <taxon>Sphingobacteriia</taxon>
        <taxon>Sphingobacteriales</taxon>
        <taxon>Sphingobacteriaceae</taxon>
        <taxon>Mucilaginibacter</taxon>
    </lineage>
</organism>
<feature type="transmembrane region" description="Helical" evidence="1">
    <location>
        <begin position="105"/>
        <end position="128"/>
    </location>
</feature>
<reference evidence="3" key="1">
    <citation type="submission" date="2011-09" db="EMBL/GenBank/DDBJ databases">
        <title>The permanent draft genome of Mucilaginibacter paludis DSM 18603.</title>
        <authorList>
            <consortium name="US DOE Joint Genome Institute (JGI-PGF)"/>
            <person name="Lucas S."/>
            <person name="Han J."/>
            <person name="Lapidus A."/>
            <person name="Bruce D."/>
            <person name="Goodwin L."/>
            <person name="Pitluck S."/>
            <person name="Peters L."/>
            <person name="Kyrpides N."/>
            <person name="Mavromatis K."/>
            <person name="Ivanova N."/>
            <person name="Mikhailova N."/>
            <person name="Held B."/>
            <person name="Detter J.C."/>
            <person name="Tapia R."/>
            <person name="Han C."/>
            <person name="Land M."/>
            <person name="Hauser L."/>
            <person name="Markowitz V."/>
            <person name="Cheng J.-F."/>
            <person name="Hugenholtz P."/>
            <person name="Woyke T."/>
            <person name="Wu D."/>
            <person name="Tindall B."/>
            <person name="Brambilla E."/>
            <person name="Klenk H.-P."/>
            <person name="Eisen J.A."/>
        </authorList>
    </citation>
    <scope>NUCLEOTIDE SEQUENCE [LARGE SCALE GENOMIC DNA]</scope>
    <source>
        <strain evidence="3">DSM 18603</strain>
    </source>
</reference>
<dbReference type="GO" id="GO:0016747">
    <property type="term" value="F:acyltransferase activity, transferring groups other than amino-acyl groups"/>
    <property type="evidence" value="ECO:0007669"/>
    <property type="project" value="InterPro"/>
</dbReference>
<dbReference type="HOGENOM" id="CLU_036097_1_0_10"/>
<evidence type="ECO:0000259" key="2">
    <source>
        <dbReference type="Pfam" id="PF01757"/>
    </source>
</evidence>
<dbReference type="PANTHER" id="PTHR36927">
    <property type="entry name" value="BLR4337 PROTEIN"/>
    <property type="match status" value="1"/>
</dbReference>
<feature type="domain" description="Acyltransferase 3" evidence="2">
    <location>
        <begin position="20"/>
        <end position="370"/>
    </location>
</feature>
<dbReference type="AlphaFoldDB" id="H1YIZ2"/>
<dbReference type="InterPro" id="IPR050623">
    <property type="entry name" value="Glucan_succinyl_AcylTrfase"/>
</dbReference>
<keyword evidence="4" id="KW-1185">Reference proteome</keyword>
<feature type="transmembrane region" description="Helical" evidence="1">
    <location>
        <begin position="148"/>
        <end position="167"/>
    </location>
</feature>
<keyword evidence="1" id="KW-0472">Membrane</keyword>
<gene>
    <name evidence="3" type="ORF">Mucpa_3589</name>
</gene>
<feature type="transmembrane region" description="Helical" evidence="1">
    <location>
        <begin position="64"/>
        <end position="84"/>
    </location>
</feature>
<evidence type="ECO:0000313" key="4">
    <source>
        <dbReference type="Proteomes" id="UP000002774"/>
    </source>
</evidence>
<dbReference type="PANTHER" id="PTHR36927:SF4">
    <property type="entry name" value="BLR5718 PROTEIN"/>
    <property type="match status" value="1"/>
</dbReference>
<keyword evidence="3" id="KW-0808">Transferase</keyword>
<proteinExistence type="predicted"/>
<evidence type="ECO:0000256" key="1">
    <source>
        <dbReference type="SAM" id="Phobius"/>
    </source>
</evidence>
<dbReference type="InterPro" id="IPR002656">
    <property type="entry name" value="Acyl_transf_3_dom"/>
</dbReference>
<accession>H1YIZ2</accession>
<evidence type="ECO:0000313" key="3">
    <source>
        <dbReference type="EMBL" id="EHQ27687.1"/>
    </source>
</evidence>
<feature type="transmembrane region" description="Helical" evidence="1">
    <location>
        <begin position="328"/>
        <end position="348"/>
    </location>
</feature>
<dbReference type="OrthoDB" id="5446016at2"/>
<keyword evidence="1" id="KW-1133">Transmembrane helix</keyword>
<feature type="transmembrane region" description="Helical" evidence="1">
    <location>
        <begin position="251"/>
        <end position="268"/>
    </location>
</feature>
<feature type="transmembrane region" description="Helical" evidence="1">
    <location>
        <begin position="354"/>
        <end position="377"/>
    </location>
</feature>
<dbReference type="RefSeq" id="WP_008508225.1">
    <property type="nucleotide sequence ID" value="NZ_CM001403.1"/>
</dbReference>
<keyword evidence="3" id="KW-0012">Acyltransferase</keyword>
<dbReference type="eggNOG" id="COG1835">
    <property type="taxonomic scope" value="Bacteria"/>
</dbReference>
<dbReference type="Proteomes" id="UP000002774">
    <property type="component" value="Chromosome"/>
</dbReference>
<dbReference type="EMBL" id="CM001403">
    <property type="protein sequence ID" value="EHQ27687.1"/>
    <property type="molecule type" value="Genomic_DNA"/>
</dbReference>
<name>H1YIZ2_9SPHI</name>